<organism evidence="1">
    <name type="scientific">marine sediment metagenome</name>
    <dbReference type="NCBI Taxonomy" id="412755"/>
    <lineage>
        <taxon>unclassified sequences</taxon>
        <taxon>metagenomes</taxon>
        <taxon>ecological metagenomes</taxon>
    </lineage>
</organism>
<proteinExistence type="predicted"/>
<protein>
    <recommendedName>
        <fullName evidence="2">NTP pyrophosphohydrolase MazG putative catalytic core domain-containing protein</fullName>
    </recommendedName>
</protein>
<sequence>MADKVELLMNIVGTELRRAQAAHKPMTSAHEGYAVIQEELDELWKEVKTNPPDRRKMAVEAIQTAAMAIRLCLDVLLPDGGRNPETNWTLFLARLDEGGEE</sequence>
<name>A0A0F9BKZ5_9ZZZZ</name>
<dbReference type="AlphaFoldDB" id="A0A0F9BKZ5"/>
<evidence type="ECO:0008006" key="2">
    <source>
        <dbReference type="Google" id="ProtNLM"/>
    </source>
</evidence>
<comment type="caution">
    <text evidence="1">The sequence shown here is derived from an EMBL/GenBank/DDBJ whole genome shotgun (WGS) entry which is preliminary data.</text>
</comment>
<reference evidence="1" key="1">
    <citation type="journal article" date="2015" name="Nature">
        <title>Complex archaea that bridge the gap between prokaryotes and eukaryotes.</title>
        <authorList>
            <person name="Spang A."/>
            <person name="Saw J.H."/>
            <person name="Jorgensen S.L."/>
            <person name="Zaremba-Niedzwiedzka K."/>
            <person name="Martijn J."/>
            <person name="Lind A.E."/>
            <person name="van Eijk R."/>
            <person name="Schleper C."/>
            <person name="Guy L."/>
            <person name="Ettema T.J."/>
        </authorList>
    </citation>
    <scope>NUCLEOTIDE SEQUENCE</scope>
</reference>
<evidence type="ECO:0000313" key="1">
    <source>
        <dbReference type="EMBL" id="KKK85046.1"/>
    </source>
</evidence>
<accession>A0A0F9BKZ5</accession>
<dbReference type="EMBL" id="LAZR01051490">
    <property type="protein sequence ID" value="KKK85046.1"/>
    <property type="molecule type" value="Genomic_DNA"/>
</dbReference>
<gene>
    <name evidence="1" type="ORF">LCGC14_2777220</name>
</gene>